<evidence type="ECO:0000313" key="10">
    <source>
        <dbReference type="EMBL" id="KPJ22041.1"/>
    </source>
</evidence>
<dbReference type="Proteomes" id="UP000049578">
    <property type="component" value="Unassembled WGS sequence"/>
</dbReference>
<protein>
    <recommendedName>
        <fullName evidence="5 8">UDP-glucose 4-epimerase</fullName>
        <ecNumber evidence="4 8">5.1.3.2</ecNumber>
    </recommendedName>
</protein>
<feature type="domain" description="NAD(P)-binding" evidence="9">
    <location>
        <begin position="5"/>
        <end position="324"/>
    </location>
</feature>
<dbReference type="RefSeq" id="WP_054279039.1">
    <property type="nucleotide sequence ID" value="NZ_LHQM01000030.1"/>
</dbReference>
<dbReference type="UniPathway" id="UPA00214"/>
<dbReference type="InterPro" id="IPR036291">
    <property type="entry name" value="NAD(P)-bd_dom_sf"/>
</dbReference>
<evidence type="ECO:0000256" key="5">
    <source>
        <dbReference type="ARBA" id="ARBA00018569"/>
    </source>
</evidence>
<dbReference type="NCBIfam" id="NF007956">
    <property type="entry name" value="PRK10675.1"/>
    <property type="match status" value="1"/>
</dbReference>
<evidence type="ECO:0000256" key="4">
    <source>
        <dbReference type="ARBA" id="ARBA00013189"/>
    </source>
</evidence>
<organism evidence="10 11">
    <name type="scientific">Streptococcus phocae</name>
    <dbReference type="NCBI Taxonomy" id="119224"/>
    <lineage>
        <taxon>Bacteria</taxon>
        <taxon>Bacillati</taxon>
        <taxon>Bacillota</taxon>
        <taxon>Bacilli</taxon>
        <taxon>Lactobacillales</taxon>
        <taxon>Streptococcaceae</taxon>
        <taxon>Streptococcus</taxon>
    </lineage>
</organism>
<comment type="similarity">
    <text evidence="3 8">Belongs to the NAD(P)-dependent epimerase/dehydratase family.</text>
</comment>
<dbReference type="FunFam" id="3.40.50.720:FF:000040">
    <property type="entry name" value="UDP-glucose 4-epimerase"/>
    <property type="match status" value="1"/>
</dbReference>
<dbReference type="NCBIfam" id="TIGR01179">
    <property type="entry name" value="galE"/>
    <property type="match status" value="1"/>
</dbReference>
<dbReference type="CDD" id="cd05247">
    <property type="entry name" value="UDP_G4E_1_SDR_e"/>
    <property type="match status" value="1"/>
</dbReference>
<evidence type="ECO:0000313" key="11">
    <source>
        <dbReference type="Proteomes" id="UP000049578"/>
    </source>
</evidence>
<dbReference type="InterPro" id="IPR005886">
    <property type="entry name" value="UDP_G4E"/>
</dbReference>
<evidence type="ECO:0000256" key="3">
    <source>
        <dbReference type="ARBA" id="ARBA00007637"/>
    </source>
</evidence>
<keyword evidence="7 8" id="KW-0413">Isomerase</keyword>
<evidence type="ECO:0000256" key="7">
    <source>
        <dbReference type="ARBA" id="ARBA00023235"/>
    </source>
</evidence>
<keyword evidence="6 8" id="KW-0520">NAD</keyword>
<dbReference type="EC" id="5.1.3.2" evidence="4 8"/>
<keyword evidence="8" id="KW-0119">Carbohydrate metabolism</keyword>
<dbReference type="InterPro" id="IPR016040">
    <property type="entry name" value="NAD(P)-bd_dom"/>
</dbReference>
<evidence type="ECO:0000256" key="1">
    <source>
        <dbReference type="ARBA" id="ARBA00000083"/>
    </source>
</evidence>
<name>A0A0P6SQU8_9STRE</name>
<dbReference type="AlphaFoldDB" id="A0A0P6SQU8"/>
<evidence type="ECO:0000259" key="9">
    <source>
        <dbReference type="Pfam" id="PF16363"/>
    </source>
</evidence>
<dbReference type="PANTHER" id="PTHR43725">
    <property type="entry name" value="UDP-GLUCOSE 4-EPIMERASE"/>
    <property type="match status" value="1"/>
</dbReference>
<evidence type="ECO:0000256" key="6">
    <source>
        <dbReference type="ARBA" id="ARBA00023027"/>
    </source>
</evidence>
<comment type="subunit">
    <text evidence="8">Homodimer.</text>
</comment>
<gene>
    <name evidence="10" type="ORF">AKK44_06720</name>
</gene>
<dbReference type="GO" id="GO:0005829">
    <property type="term" value="C:cytosol"/>
    <property type="evidence" value="ECO:0007669"/>
    <property type="project" value="TreeGrafter"/>
</dbReference>
<dbReference type="Pfam" id="PF16363">
    <property type="entry name" value="GDP_Man_Dehyd"/>
    <property type="match status" value="1"/>
</dbReference>
<comment type="caution">
    <text evidence="10">The sequence shown here is derived from an EMBL/GenBank/DDBJ whole genome shotgun (WGS) entry which is preliminary data.</text>
</comment>
<keyword evidence="11" id="KW-1185">Reference proteome</keyword>
<dbReference type="EMBL" id="LHQM01000030">
    <property type="protein sequence ID" value="KPJ22041.1"/>
    <property type="molecule type" value="Genomic_DNA"/>
</dbReference>
<comment type="pathway">
    <text evidence="8">Carbohydrate metabolism; galactose metabolism.</text>
</comment>
<reference evidence="10 11" key="1">
    <citation type="submission" date="2015-08" db="EMBL/GenBank/DDBJ databases">
        <title>Genome sequence of Streptococcus phocae subsp. phocae ATCC 51973T isolated from liver specimen obtained from seal.</title>
        <authorList>
            <person name="Avendano-Herrera R."/>
        </authorList>
    </citation>
    <scope>NUCLEOTIDE SEQUENCE [LARGE SCALE GENOMIC DNA]</scope>
    <source>
        <strain evidence="10 11">ATCC 51973</strain>
    </source>
</reference>
<dbReference type="Gene3D" id="3.90.25.10">
    <property type="entry name" value="UDP-galactose 4-epimerase, domain 1"/>
    <property type="match status" value="1"/>
</dbReference>
<dbReference type="SUPFAM" id="SSF51735">
    <property type="entry name" value="NAD(P)-binding Rossmann-fold domains"/>
    <property type="match status" value="1"/>
</dbReference>
<proteinExistence type="inferred from homology"/>
<dbReference type="STRING" id="119224.AKK44_06720"/>
<comment type="catalytic activity">
    <reaction evidence="1 8">
        <text>UDP-alpha-D-glucose = UDP-alpha-D-galactose</text>
        <dbReference type="Rhea" id="RHEA:22168"/>
        <dbReference type="ChEBI" id="CHEBI:58885"/>
        <dbReference type="ChEBI" id="CHEBI:66914"/>
        <dbReference type="EC" id="5.1.3.2"/>
    </reaction>
</comment>
<comment type="cofactor">
    <cofactor evidence="2 8">
        <name>NAD(+)</name>
        <dbReference type="ChEBI" id="CHEBI:57540"/>
    </cofactor>
</comment>
<accession>A0A0P6SQU8</accession>
<dbReference type="GO" id="GO:0006012">
    <property type="term" value="P:galactose metabolic process"/>
    <property type="evidence" value="ECO:0007669"/>
    <property type="project" value="UniProtKB-UniPathway"/>
</dbReference>
<dbReference type="PATRIC" id="fig|119224.3.peg.1080"/>
<evidence type="ECO:0000256" key="8">
    <source>
        <dbReference type="RuleBase" id="RU366046"/>
    </source>
</evidence>
<dbReference type="PANTHER" id="PTHR43725:SF47">
    <property type="entry name" value="UDP-GLUCOSE 4-EPIMERASE"/>
    <property type="match status" value="1"/>
</dbReference>
<sequence>MANILVTGGAGFIGSHTCIELLKADHTVVIVDNLSNSKKASIDTVERLTAKKVTFYNEDICNEQALENIFSKEQIDSVIHFAGLKSVGESSEKPLSYYENNVVGTLTLLKVMTKYNCRNLIFSSSATVYGNPEKVPIKEEFPLSVTNPYGRTKLILEDILKDIFTADHSWKIIVLRYFNPIGAHESGDLGEDPFGIPNNLLPYVTQVAIGKLAYVNVFGSDYPTKDGTGVRDYIHVVDLARGHVAALSQMIKPGIFRVYNLGTGKGYSVLDIIKTMSDVIGKDIPYKISKRRPGDIAICYADPSKANLELGWQARYDIKQMCQDAWRWQKKHPNGFDV</sequence>
<dbReference type="GO" id="GO:0003978">
    <property type="term" value="F:UDP-glucose 4-epimerase activity"/>
    <property type="evidence" value="ECO:0007669"/>
    <property type="project" value="UniProtKB-UniRule"/>
</dbReference>
<dbReference type="Gene3D" id="3.40.50.720">
    <property type="entry name" value="NAD(P)-binding Rossmann-like Domain"/>
    <property type="match status" value="1"/>
</dbReference>
<dbReference type="PRINTS" id="PR01713">
    <property type="entry name" value="NUCEPIMERASE"/>
</dbReference>
<evidence type="ECO:0000256" key="2">
    <source>
        <dbReference type="ARBA" id="ARBA00001911"/>
    </source>
</evidence>